<dbReference type="AlphaFoldDB" id="A0A9W3BEG7"/>
<evidence type="ECO:0000313" key="2">
    <source>
        <dbReference type="RefSeq" id="XP_055897829.1"/>
    </source>
</evidence>
<dbReference type="SUPFAM" id="SSF50494">
    <property type="entry name" value="Trypsin-like serine proteases"/>
    <property type="match status" value="1"/>
</dbReference>
<name>A0A9W3BEG7_BIOGL</name>
<gene>
    <name evidence="2 3 4" type="primary">LOC106077567</name>
</gene>
<evidence type="ECO:0000313" key="4">
    <source>
        <dbReference type="RefSeq" id="XP_055897831.1"/>
    </source>
</evidence>
<sequence>MELNGERLKMNFNTGEHETQISFNGETGLQNHFKDCKKNPGHTHFIPITKFNVTDLPENYRDLDIYELIKATAELTVRIAINMVSPHRPKFWPITNNHYPFYHFRGSKALRTGSGFISVYKFINGCGYNGHGIRDNPITGGQYEAKCKTCPCEKCQSSENPNNVWWEIYITTATHVVFDDIEARHTTCRLFYDDEVSALVNIRDVRVCYVNIERDYSRLKYVTCDAILGSKLYSKAERWSKLWVQTRDDYMKRPNEKFNFIVSHPHGCAKQVSVGQFVSNEKISEANDKLDMTKLTYTTSTCPGSSGAMVFCVGFGDTSHVHSGTLSPALNFSGVGYNIKY</sequence>
<reference evidence="2 3" key="1">
    <citation type="submission" date="2025-04" db="UniProtKB">
        <authorList>
            <consortium name="RefSeq"/>
        </authorList>
    </citation>
    <scope>IDENTIFICATION</scope>
</reference>
<evidence type="ECO:0000313" key="3">
    <source>
        <dbReference type="RefSeq" id="XP_055897830.1"/>
    </source>
</evidence>
<keyword evidence="1" id="KW-1185">Reference proteome</keyword>
<protein>
    <submittedName>
        <fullName evidence="2 3">Uncharacterized protein LOC106077567 isoform X1</fullName>
    </submittedName>
</protein>
<dbReference type="OrthoDB" id="6045352at2759"/>
<organism evidence="1 3">
    <name type="scientific">Biomphalaria glabrata</name>
    <name type="common">Bloodfluke planorb</name>
    <name type="synonym">Freshwater snail</name>
    <dbReference type="NCBI Taxonomy" id="6526"/>
    <lineage>
        <taxon>Eukaryota</taxon>
        <taxon>Metazoa</taxon>
        <taxon>Spiralia</taxon>
        <taxon>Lophotrochozoa</taxon>
        <taxon>Mollusca</taxon>
        <taxon>Gastropoda</taxon>
        <taxon>Heterobranchia</taxon>
        <taxon>Euthyneura</taxon>
        <taxon>Panpulmonata</taxon>
        <taxon>Hygrophila</taxon>
        <taxon>Lymnaeoidea</taxon>
        <taxon>Planorbidae</taxon>
        <taxon>Biomphalaria</taxon>
    </lineage>
</organism>
<dbReference type="OMA" id="NEAPYLC"/>
<dbReference type="InterPro" id="IPR009003">
    <property type="entry name" value="Peptidase_S1_PA"/>
</dbReference>
<evidence type="ECO:0000313" key="1">
    <source>
        <dbReference type="Proteomes" id="UP001165740"/>
    </source>
</evidence>
<dbReference type="RefSeq" id="XP_055897830.1">
    <property type="nucleotide sequence ID" value="XM_056041855.1"/>
</dbReference>
<accession>A0A9W3BEG7</accession>
<dbReference type="Proteomes" id="UP001165740">
    <property type="component" value="Chromosome 9"/>
</dbReference>
<dbReference type="RefSeq" id="XP_055897831.1">
    <property type="nucleotide sequence ID" value="XM_056041856.1"/>
</dbReference>
<dbReference type="RefSeq" id="XP_055897829.1">
    <property type="nucleotide sequence ID" value="XM_056041854.1"/>
</dbReference>
<proteinExistence type="predicted"/>
<dbReference type="GeneID" id="106077567"/>